<dbReference type="PANTHER" id="PTHR36852">
    <property type="entry name" value="PROTEIN GVPL 2"/>
    <property type="match status" value="1"/>
</dbReference>
<dbReference type="AlphaFoldDB" id="M4Z3R2"/>
<dbReference type="Proteomes" id="UP000011841">
    <property type="component" value="Chromosome"/>
</dbReference>
<dbReference type="InterPro" id="IPR009430">
    <property type="entry name" value="GvpL/GvpF"/>
</dbReference>
<keyword evidence="1" id="KW-0304">Gas vesicle</keyword>
<dbReference type="Pfam" id="PF06386">
    <property type="entry name" value="GvpL_GvpF"/>
    <property type="match status" value="1"/>
</dbReference>
<comment type="subcellular location">
    <subcellularLocation>
        <location evidence="2">Gas vesicle</location>
    </subcellularLocation>
</comment>
<protein>
    <submittedName>
        <fullName evidence="4">Putative gas vesicle synthesis protein, GvpF/L-like</fullName>
    </submittedName>
</protein>
<dbReference type="GO" id="GO:0031411">
    <property type="term" value="C:gas vesicle"/>
    <property type="evidence" value="ECO:0007669"/>
    <property type="project" value="UniProtKB-SubCell"/>
</dbReference>
<gene>
    <name evidence="4" type="ORF">S58_14940</name>
</gene>
<proteinExistence type="inferred from homology"/>
<comment type="similarity">
    <text evidence="3">Belongs to the gas vesicle GvpF/GvpL family.</text>
</comment>
<name>M4Z3R2_9BRAD</name>
<evidence type="ECO:0000256" key="3">
    <source>
        <dbReference type="ARBA" id="ARBA00035643"/>
    </source>
</evidence>
<dbReference type="RefSeq" id="WP_015664633.1">
    <property type="nucleotide sequence ID" value="NC_020453.1"/>
</dbReference>
<dbReference type="PANTHER" id="PTHR36852:SF1">
    <property type="entry name" value="PROTEIN GVPL 2"/>
    <property type="match status" value="1"/>
</dbReference>
<dbReference type="EMBL" id="AP012603">
    <property type="protein sequence ID" value="BAM87502.1"/>
    <property type="molecule type" value="Genomic_DNA"/>
</dbReference>
<evidence type="ECO:0000313" key="4">
    <source>
        <dbReference type="EMBL" id="BAM87502.1"/>
    </source>
</evidence>
<dbReference type="STRING" id="1245469.S58_14940"/>
<evidence type="ECO:0000313" key="5">
    <source>
        <dbReference type="Proteomes" id="UP000011841"/>
    </source>
</evidence>
<dbReference type="HOGENOM" id="CLU_065736_3_1_5"/>
<evidence type="ECO:0000256" key="2">
    <source>
        <dbReference type="ARBA" id="ARBA00035108"/>
    </source>
</evidence>
<dbReference type="GO" id="GO:0031412">
    <property type="term" value="P:gas vesicle organization"/>
    <property type="evidence" value="ECO:0007669"/>
    <property type="project" value="InterPro"/>
</dbReference>
<dbReference type="GeneID" id="301815434"/>
<evidence type="ECO:0000256" key="1">
    <source>
        <dbReference type="ARBA" id="ARBA00022987"/>
    </source>
</evidence>
<sequence length="258" mass="28882">MSNQPIYVYGLIRAEDHQPLAVRAVGDSEQPVNIIGSGNVAALVSTIDLPEIMPTRRHMLAHTKVLEAAMANGPVLPMRFGIIVPNPATLLRVIGFRHQELRARLDEIDGRIEVALKASWDEQFMWRQLASEHPDLAVSGRTMMGRGEQQSYYDRIELGRAIGAALEERRTAARLQLLQTVTPFAVQVKELTPVDDAMFAHLALLVEKGAEPSLYQTVEALERSNDSGLKFRYVAPIPPYNFVAVTLDWEQHEQAPRR</sequence>
<dbReference type="PATRIC" id="fig|1245469.3.peg.1530"/>
<reference evidence="4 5" key="1">
    <citation type="journal article" date="2013" name="Appl. Environ. Microbiol.">
        <title>Genome analysis suggests that the soil oligotrophic bacterium Agromonas oligotrophica (Bradyrhizobium oligotrophicum) is a nitrogen-fixing symbiont of Aeschynomene indica.</title>
        <authorList>
            <person name="Okubo T."/>
            <person name="Fukushima S."/>
            <person name="Itakura M."/>
            <person name="Oshima K."/>
            <person name="Longtonglang A."/>
            <person name="Teaumroong N."/>
            <person name="Mitsui H."/>
            <person name="Hattori M."/>
            <person name="Hattori R."/>
            <person name="Hattori T."/>
            <person name="Minamisawa K."/>
        </authorList>
    </citation>
    <scope>NUCLEOTIDE SEQUENCE [LARGE SCALE GENOMIC DNA]</scope>
    <source>
        <strain evidence="4 5">S58</strain>
    </source>
</reference>
<dbReference type="eggNOG" id="COG0154">
    <property type="taxonomic scope" value="Bacteria"/>
</dbReference>
<keyword evidence="5" id="KW-1185">Reference proteome</keyword>
<dbReference type="KEGG" id="aol:S58_14940"/>
<accession>M4Z3R2</accession>
<organism evidence="4 5">
    <name type="scientific">Bradyrhizobium oligotrophicum S58</name>
    <dbReference type="NCBI Taxonomy" id="1245469"/>
    <lineage>
        <taxon>Bacteria</taxon>
        <taxon>Pseudomonadati</taxon>
        <taxon>Pseudomonadota</taxon>
        <taxon>Alphaproteobacteria</taxon>
        <taxon>Hyphomicrobiales</taxon>
        <taxon>Nitrobacteraceae</taxon>
        <taxon>Bradyrhizobium</taxon>
    </lineage>
</organism>
<dbReference type="OrthoDB" id="3867411at2"/>